<protein>
    <recommendedName>
        <fullName evidence="8">CLIP domain-containing serine protease</fullName>
        <ecNumber evidence="8">3.4.21.-</ecNumber>
    </recommendedName>
</protein>
<dbReference type="Gene3D" id="2.40.10.10">
    <property type="entry name" value="Trypsin-like serine proteases"/>
    <property type="match status" value="2"/>
</dbReference>
<feature type="chain" id="PRO_5042312830" description="CLIP domain-containing serine protease" evidence="8">
    <location>
        <begin position="21"/>
        <end position="389"/>
    </location>
</feature>
<dbReference type="InterPro" id="IPR001314">
    <property type="entry name" value="Peptidase_S1A"/>
</dbReference>
<feature type="domain" description="Peptidase S1" evidence="10">
    <location>
        <begin position="138"/>
        <end position="389"/>
    </location>
</feature>
<evidence type="ECO:0000256" key="6">
    <source>
        <dbReference type="ARBA" id="ARBA00023180"/>
    </source>
</evidence>
<dbReference type="RefSeq" id="XP_013168737.1">
    <property type="nucleotide sequence ID" value="XM_013313283.1"/>
</dbReference>
<sequence length="389" mass="43551">MITNIISSIIILLSVGYIYSYPQCRMPNGYTGECKYLDKCKPLKEVSEKKVKTDNELLYLRESSCGTTSNYLYKVCCPPQSEWSKKLDLKPIPFPEIINYLAEQGSNGTSQKSSDDTKSTTVLRDGSNKETEECGVEVSGPKQDRDYGTADIDEYPWMALLEYRFGRIMCGGSLISPNFILTAAHCIETTHGKPAFARLAEYNMTSFPTDYVEVDGGATETITVSLIAVKWSEKHPMFDKNTYHHDIGLVKLAEDAKSSDFIRPICLPRYNFADQFDTNTNFITAGWGVHGSINNDIKMEAKLPYMPIPTCKRSISIPSLTNKQLCAGGKNERSDCVTDSGGPLMFVSENYYMVVGVASYGPDSCSNIREPTVYTYVYEYLDWIDSVMV</sequence>
<dbReference type="PROSITE" id="PS50240">
    <property type="entry name" value="TRYPSIN_DOM"/>
    <property type="match status" value="1"/>
</dbReference>
<evidence type="ECO:0000256" key="4">
    <source>
        <dbReference type="ARBA" id="ARBA00022825"/>
    </source>
</evidence>
<comment type="similarity">
    <text evidence="7 8">Belongs to the peptidase S1 family. CLIP subfamily.</text>
</comment>
<evidence type="ECO:0000256" key="5">
    <source>
        <dbReference type="ARBA" id="ARBA00023157"/>
    </source>
</evidence>
<dbReference type="GO" id="GO:0006508">
    <property type="term" value="P:proteolysis"/>
    <property type="evidence" value="ECO:0007669"/>
    <property type="project" value="UniProtKB-KW"/>
</dbReference>
<evidence type="ECO:0000313" key="12">
    <source>
        <dbReference type="RefSeq" id="XP_013168737.1"/>
    </source>
</evidence>
<dbReference type="InterPro" id="IPR038565">
    <property type="entry name" value="CLIP_sf"/>
</dbReference>
<keyword evidence="6" id="KW-0325">Glycoprotein</keyword>
<proteinExistence type="inferred from homology"/>
<feature type="region of interest" description="Disordered" evidence="9">
    <location>
        <begin position="105"/>
        <end position="147"/>
    </location>
</feature>
<dbReference type="PROSITE" id="PS00134">
    <property type="entry name" value="TRYPSIN_HIS"/>
    <property type="match status" value="1"/>
</dbReference>
<dbReference type="SMART" id="SM00680">
    <property type="entry name" value="CLIP"/>
    <property type="match status" value="1"/>
</dbReference>
<dbReference type="SMART" id="SM00020">
    <property type="entry name" value="Tryp_SPc"/>
    <property type="match status" value="1"/>
</dbReference>
<keyword evidence="4 8" id="KW-0720">Serine protease</keyword>
<dbReference type="AlphaFoldDB" id="A0AAJ7E9Z3"/>
<gene>
    <name evidence="12" type="primary">LOC106118613</name>
</gene>
<dbReference type="SUPFAM" id="SSF50494">
    <property type="entry name" value="Trypsin-like serine proteases"/>
    <property type="match status" value="1"/>
</dbReference>
<evidence type="ECO:0000259" key="10">
    <source>
        <dbReference type="PROSITE" id="PS50240"/>
    </source>
</evidence>
<dbReference type="EC" id="3.4.21.-" evidence="8"/>
<name>A0AAJ7E9Z3_PAPXU</name>
<reference evidence="12" key="1">
    <citation type="submission" date="2025-08" db="UniProtKB">
        <authorList>
            <consortium name="RefSeq"/>
        </authorList>
    </citation>
    <scope>IDENTIFICATION</scope>
</reference>
<keyword evidence="1 8" id="KW-0645">Protease</keyword>
<evidence type="ECO:0000259" key="11">
    <source>
        <dbReference type="PROSITE" id="PS51888"/>
    </source>
</evidence>
<comment type="subcellular location">
    <subcellularLocation>
        <location evidence="8">Secreted</location>
    </subcellularLocation>
</comment>
<dbReference type="InterPro" id="IPR051487">
    <property type="entry name" value="Ser/Thr_Proteases_Immune/Dev"/>
</dbReference>
<evidence type="ECO:0000256" key="7">
    <source>
        <dbReference type="ARBA" id="ARBA00024195"/>
    </source>
</evidence>
<evidence type="ECO:0000256" key="1">
    <source>
        <dbReference type="ARBA" id="ARBA00022670"/>
    </source>
</evidence>
<dbReference type="InterPro" id="IPR018114">
    <property type="entry name" value="TRYPSIN_HIS"/>
</dbReference>
<keyword evidence="2 8" id="KW-0732">Signal</keyword>
<dbReference type="InterPro" id="IPR001254">
    <property type="entry name" value="Trypsin_dom"/>
</dbReference>
<evidence type="ECO:0000256" key="8">
    <source>
        <dbReference type="RuleBase" id="RU366078"/>
    </source>
</evidence>
<keyword evidence="3 8" id="KW-0378">Hydrolase</keyword>
<evidence type="ECO:0000256" key="3">
    <source>
        <dbReference type="ARBA" id="ARBA00022801"/>
    </source>
</evidence>
<dbReference type="PANTHER" id="PTHR24256">
    <property type="entry name" value="TRYPTASE-RELATED"/>
    <property type="match status" value="1"/>
</dbReference>
<organism evidence="12">
    <name type="scientific">Papilio xuthus</name>
    <name type="common">Asian swallowtail butterfly</name>
    <dbReference type="NCBI Taxonomy" id="66420"/>
    <lineage>
        <taxon>Eukaryota</taxon>
        <taxon>Metazoa</taxon>
        <taxon>Ecdysozoa</taxon>
        <taxon>Arthropoda</taxon>
        <taxon>Hexapoda</taxon>
        <taxon>Insecta</taxon>
        <taxon>Pterygota</taxon>
        <taxon>Neoptera</taxon>
        <taxon>Endopterygota</taxon>
        <taxon>Lepidoptera</taxon>
        <taxon>Glossata</taxon>
        <taxon>Ditrysia</taxon>
        <taxon>Papilionoidea</taxon>
        <taxon>Papilionidae</taxon>
        <taxon>Papilioninae</taxon>
        <taxon>Papilio</taxon>
    </lineage>
</organism>
<keyword evidence="5" id="KW-1015">Disulfide bond</keyword>
<dbReference type="FunFam" id="2.40.10.10:FF:000028">
    <property type="entry name" value="Serine protease easter"/>
    <property type="match status" value="1"/>
</dbReference>
<dbReference type="Pfam" id="PF12032">
    <property type="entry name" value="CLIP"/>
    <property type="match status" value="1"/>
</dbReference>
<dbReference type="InterPro" id="IPR022700">
    <property type="entry name" value="CLIP"/>
</dbReference>
<comment type="domain">
    <text evidence="8">The clip domain consists of 35-55 residues which are 'knitted' together usually by 3 conserved disulfide bonds forming a clip-like compact structure.</text>
</comment>
<dbReference type="KEGG" id="pxu:106118613"/>
<dbReference type="PRINTS" id="PR00722">
    <property type="entry name" value="CHYMOTRYPSIN"/>
</dbReference>
<dbReference type="PROSITE" id="PS51888">
    <property type="entry name" value="CLIP"/>
    <property type="match status" value="1"/>
</dbReference>
<feature type="signal peptide" evidence="8">
    <location>
        <begin position="1"/>
        <end position="20"/>
    </location>
</feature>
<dbReference type="Gene3D" id="3.30.1640.30">
    <property type="match status" value="1"/>
</dbReference>
<keyword evidence="8" id="KW-0964">Secreted</keyword>
<dbReference type="CDD" id="cd00190">
    <property type="entry name" value="Tryp_SPc"/>
    <property type="match status" value="1"/>
</dbReference>
<dbReference type="InterPro" id="IPR043504">
    <property type="entry name" value="Peptidase_S1_PA_chymotrypsin"/>
</dbReference>
<feature type="domain" description="Clip" evidence="11">
    <location>
        <begin position="23"/>
        <end position="77"/>
    </location>
</feature>
<dbReference type="GO" id="GO:0004252">
    <property type="term" value="F:serine-type endopeptidase activity"/>
    <property type="evidence" value="ECO:0007669"/>
    <property type="project" value="UniProtKB-UniRule"/>
</dbReference>
<evidence type="ECO:0000256" key="9">
    <source>
        <dbReference type="SAM" id="MobiDB-lite"/>
    </source>
</evidence>
<evidence type="ECO:0000256" key="2">
    <source>
        <dbReference type="ARBA" id="ARBA00022729"/>
    </source>
</evidence>
<accession>A0AAJ7E9Z3</accession>
<dbReference type="Proteomes" id="UP000694872">
    <property type="component" value="Unplaced"/>
</dbReference>
<dbReference type="GO" id="GO:0005576">
    <property type="term" value="C:extracellular region"/>
    <property type="evidence" value="ECO:0007669"/>
    <property type="project" value="UniProtKB-SubCell"/>
</dbReference>
<dbReference type="GeneID" id="106118613"/>
<dbReference type="Pfam" id="PF00089">
    <property type="entry name" value="Trypsin"/>
    <property type="match status" value="1"/>
</dbReference>
<dbReference type="InterPro" id="IPR009003">
    <property type="entry name" value="Peptidase_S1_PA"/>
</dbReference>